<evidence type="ECO:0000313" key="5">
    <source>
        <dbReference type="EMBL" id="SDI61600.1"/>
    </source>
</evidence>
<dbReference type="Pfam" id="PF14011">
    <property type="entry name" value="ESX-1_EspG"/>
    <property type="match status" value="1"/>
</dbReference>
<evidence type="ECO:0000313" key="6">
    <source>
        <dbReference type="Proteomes" id="UP000183263"/>
    </source>
</evidence>
<dbReference type="InterPro" id="IPR025734">
    <property type="entry name" value="EspG"/>
</dbReference>
<protein>
    <submittedName>
        <fullName evidence="5">EspG family protein</fullName>
    </submittedName>
</protein>
<keyword evidence="3" id="KW-0963">Cytoplasm</keyword>
<comment type="subcellular location">
    <subcellularLocation>
        <location evidence="1">Cytoplasm</location>
    </subcellularLocation>
</comment>
<dbReference type="AlphaFoldDB" id="A0A1G8M2I5"/>
<dbReference type="OrthoDB" id="4532341at2"/>
<accession>A0A1G8M2I5</accession>
<dbReference type="Proteomes" id="UP000183263">
    <property type="component" value="Unassembled WGS sequence"/>
</dbReference>
<keyword evidence="4" id="KW-0143">Chaperone</keyword>
<evidence type="ECO:0000256" key="1">
    <source>
        <dbReference type="ARBA" id="ARBA00004496"/>
    </source>
</evidence>
<comment type="similarity">
    <text evidence="2">Belongs to the EspG family.</text>
</comment>
<evidence type="ECO:0000256" key="3">
    <source>
        <dbReference type="ARBA" id="ARBA00022490"/>
    </source>
</evidence>
<evidence type="ECO:0000256" key="2">
    <source>
        <dbReference type="ARBA" id="ARBA00006411"/>
    </source>
</evidence>
<dbReference type="RefSeq" id="WP_072736892.1">
    <property type="nucleotide sequence ID" value="NZ_CP048813.1"/>
</dbReference>
<keyword evidence="6" id="KW-1185">Reference proteome</keyword>
<organism evidence="5 6">
    <name type="scientific">Rhodococcus triatomae</name>
    <dbReference type="NCBI Taxonomy" id="300028"/>
    <lineage>
        <taxon>Bacteria</taxon>
        <taxon>Bacillati</taxon>
        <taxon>Actinomycetota</taxon>
        <taxon>Actinomycetes</taxon>
        <taxon>Mycobacteriales</taxon>
        <taxon>Nocardiaceae</taxon>
        <taxon>Rhodococcus</taxon>
    </lineage>
</organism>
<sequence>MGHWGLTADQFAALWHGTGQDRLPYPVRVVSDALTAAEYETCRRVDRERFGGPAHDLLEAALLILAEPELRIEVAGRYGPDRVPIRMLGAMSRGHGVVAVQQPDVDGRSGPVVLRGCEPYDLVRQLVSQIPDVDAGGARPVAVPRRGSSPAGATRGAQDDAHVRREFEAVVNRPDFGQGVVTVVRGSRLSGRRVGGAAWRDIVGDGRYLVFGESTVTVRPGTAWDLLAGITAVVGEVPAGQAR</sequence>
<gene>
    <name evidence="5" type="ORF">SAMN05444695_10973</name>
</gene>
<name>A0A1G8M2I5_9NOCA</name>
<evidence type="ECO:0000256" key="4">
    <source>
        <dbReference type="ARBA" id="ARBA00023186"/>
    </source>
</evidence>
<dbReference type="EMBL" id="FNDN01000009">
    <property type="protein sequence ID" value="SDI61600.1"/>
    <property type="molecule type" value="Genomic_DNA"/>
</dbReference>
<reference evidence="5 6" key="1">
    <citation type="submission" date="2016-10" db="EMBL/GenBank/DDBJ databases">
        <authorList>
            <person name="de Groot N.N."/>
        </authorList>
    </citation>
    <scope>NUCLEOTIDE SEQUENCE [LARGE SCALE GENOMIC DNA]</scope>
    <source>
        <strain evidence="5 6">DSM 44892</strain>
    </source>
</reference>
<proteinExistence type="inferred from homology"/>